<dbReference type="EMBL" id="CP129113">
    <property type="protein sequence ID" value="WLV25762.1"/>
    <property type="molecule type" value="Genomic_DNA"/>
</dbReference>
<evidence type="ECO:0000313" key="13">
    <source>
        <dbReference type="Proteomes" id="UP001180087"/>
    </source>
</evidence>
<evidence type="ECO:0000256" key="10">
    <source>
        <dbReference type="ARBA" id="ARBA00023225"/>
    </source>
</evidence>
<keyword evidence="8" id="KW-0653">Protein transport</keyword>
<evidence type="ECO:0000313" key="12">
    <source>
        <dbReference type="EMBL" id="WLV25762.1"/>
    </source>
</evidence>
<comment type="subcellular location">
    <subcellularLocation>
        <location evidence="1">Cell membrane</location>
        <topology evidence="1">Peripheral membrane protein</topology>
        <orientation evidence="1">Cytoplasmic side</orientation>
    </subcellularLocation>
</comment>
<dbReference type="Gene3D" id="1.10.287.1700">
    <property type="match status" value="1"/>
</dbReference>
<gene>
    <name evidence="12" type="primary">fliJ</name>
    <name evidence="12" type="ORF">QR721_06035</name>
</gene>
<evidence type="ECO:0000256" key="2">
    <source>
        <dbReference type="ARBA" id="ARBA00010004"/>
    </source>
</evidence>
<evidence type="ECO:0000256" key="3">
    <source>
        <dbReference type="ARBA" id="ARBA00020392"/>
    </source>
</evidence>
<keyword evidence="11" id="KW-0175">Coiled coil</keyword>
<keyword evidence="12" id="KW-0282">Flagellum</keyword>
<dbReference type="Proteomes" id="UP001180087">
    <property type="component" value="Chromosome"/>
</dbReference>
<keyword evidence="13" id="KW-1185">Reference proteome</keyword>
<keyword evidence="6" id="KW-0145">Chemotaxis</keyword>
<reference evidence="12" key="1">
    <citation type="submission" date="2023-06" db="EMBL/GenBank/DDBJ databases">
        <title>A Treasure from Seagulls: Isolation and Description of Aciduricobacillus qingdaonensis gen. nov., sp. nov., a Rare Obligately Uric Acid-utilizing Member in the Family Bacillaceae.</title>
        <authorList>
            <person name="Liu W."/>
            <person name="Wang B."/>
        </authorList>
    </citation>
    <scope>NUCLEOTIDE SEQUENCE</scope>
    <source>
        <strain evidence="12">44XB</strain>
    </source>
</reference>
<keyword evidence="12" id="KW-0966">Cell projection</keyword>
<sequence>MSGVASLSKILNVREQEKKSAEKDYRTSMNIFESVAMKLYEALKKKENAENAYESYLQEVTPIDVIKEQVAYIEILNKQIVHLQKEVQQARTAMEIRQDKLADAHIEVKKFEKIIEHRQQEKEEMIKKEEKAMMDEISIQQYLSYKNR</sequence>
<dbReference type="RefSeq" id="WP_348029556.1">
    <property type="nucleotide sequence ID" value="NZ_CP129113.1"/>
</dbReference>
<name>A0ABY9L1K8_9BACI</name>
<organism evidence="12 13">
    <name type="scientific">Aciduricibacillus chroicocephali</name>
    <dbReference type="NCBI Taxonomy" id="3054939"/>
    <lineage>
        <taxon>Bacteria</taxon>
        <taxon>Bacillati</taxon>
        <taxon>Bacillota</taxon>
        <taxon>Bacilli</taxon>
        <taxon>Bacillales</taxon>
        <taxon>Bacillaceae</taxon>
        <taxon>Aciduricibacillus</taxon>
    </lineage>
</organism>
<evidence type="ECO:0000256" key="7">
    <source>
        <dbReference type="ARBA" id="ARBA00022795"/>
    </source>
</evidence>
<keyword evidence="5" id="KW-1003">Cell membrane</keyword>
<keyword evidence="9" id="KW-0472">Membrane</keyword>
<evidence type="ECO:0000256" key="4">
    <source>
        <dbReference type="ARBA" id="ARBA00022448"/>
    </source>
</evidence>
<accession>A0ABY9L1K8</accession>
<evidence type="ECO:0000256" key="6">
    <source>
        <dbReference type="ARBA" id="ARBA00022500"/>
    </source>
</evidence>
<evidence type="ECO:0000256" key="8">
    <source>
        <dbReference type="ARBA" id="ARBA00022927"/>
    </source>
</evidence>
<keyword evidence="4" id="KW-0813">Transport</keyword>
<evidence type="ECO:0000256" key="1">
    <source>
        <dbReference type="ARBA" id="ARBA00004413"/>
    </source>
</evidence>
<protein>
    <recommendedName>
        <fullName evidence="3">Flagellar FliJ protein</fullName>
    </recommendedName>
</protein>
<keyword evidence="7" id="KW-1005">Bacterial flagellum biogenesis</keyword>
<feature type="coiled-coil region" evidence="11">
    <location>
        <begin position="39"/>
        <end position="93"/>
    </location>
</feature>
<keyword evidence="12" id="KW-0969">Cilium</keyword>
<dbReference type="Pfam" id="PF02050">
    <property type="entry name" value="FliJ"/>
    <property type="match status" value="1"/>
</dbReference>
<dbReference type="NCBIfam" id="TIGR02473">
    <property type="entry name" value="flagell_FliJ"/>
    <property type="match status" value="1"/>
</dbReference>
<keyword evidence="10" id="KW-1006">Bacterial flagellum protein export</keyword>
<dbReference type="InterPro" id="IPR012823">
    <property type="entry name" value="Flagell_FliJ"/>
</dbReference>
<evidence type="ECO:0000256" key="9">
    <source>
        <dbReference type="ARBA" id="ARBA00023136"/>
    </source>
</evidence>
<evidence type="ECO:0000256" key="5">
    <source>
        <dbReference type="ARBA" id="ARBA00022475"/>
    </source>
</evidence>
<proteinExistence type="inferred from homology"/>
<dbReference type="InterPro" id="IPR053716">
    <property type="entry name" value="Flag_assembly_chemotaxis_eff"/>
</dbReference>
<comment type="similarity">
    <text evidence="2">Belongs to the FliJ family.</text>
</comment>
<evidence type="ECO:0000256" key="11">
    <source>
        <dbReference type="SAM" id="Coils"/>
    </source>
</evidence>